<dbReference type="Pfam" id="PF14542">
    <property type="entry name" value="Acetyltransf_CG"/>
    <property type="match status" value="1"/>
</dbReference>
<dbReference type="Gene3D" id="3.40.630.30">
    <property type="match status" value="1"/>
</dbReference>
<proteinExistence type="predicted"/>
<feature type="domain" description="N-acetyltransferase" evidence="2">
    <location>
        <begin position="2"/>
        <end position="91"/>
    </location>
</feature>
<dbReference type="OrthoDB" id="9793389at2"/>
<dbReference type="Proteomes" id="UP000199376">
    <property type="component" value="Unassembled WGS sequence"/>
</dbReference>
<feature type="domain" description="N-acetyltransferase" evidence="1">
    <location>
        <begin position="1"/>
        <end position="98"/>
    </location>
</feature>
<dbReference type="PROSITE" id="PS51186">
    <property type="entry name" value="GNAT"/>
    <property type="match status" value="1"/>
</dbReference>
<dbReference type="InterPro" id="IPR016181">
    <property type="entry name" value="Acyl_CoA_acyltransferase"/>
</dbReference>
<dbReference type="GO" id="GO:0016747">
    <property type="term" value="F:acyltransferase activity, transferring groups other than amino-acyl groups"/>
    <property type="evidence" value="ECO:0007669"/>
    <property type="project" value="InterPro"/>
</dbReference>
<dbReference type="RefSeq" id="WP_091503023.1">
    <property type="nucleotide sequence ID" value="NZ_FOLI01000006.1"/>
</dbReference>
<dbReference type="PANTHER" id="PTHR31435:SF10">
    <property type="entry name" value="BSR4717 PROTEIN"/>
    <property type="match status" value="1"/>
</dbReference>
<dbReference type="EMBL" id="FOLI01000006">
    <property type="protein sequence ID" value="SFC16094.1"/>
    <property type="molecule type" value="Genomic_DNA"/>
</dbReference>
<dbReference type="STRING" id="283737.SAMN05660453_1215"/>
<evidence type="ECO:0000259" key="1">
    <source>
        <dbReference type="PROSITE" id="PS51186"/>
    </source>
</evidence>
<name>A0A1I1GWP8_9LACO</name>
<dbReference type="InterPro" id="IPR000182">
    <property type="entry name" value="GNAT_dom"/>
</dbReference>
<protein>
    <submittedName>
        <fullName evidence="3">Uncharacterized protein</fullName>
    </submittedName>
</protein>
<dbReference type="AlphaFoldDB" id="A0A1I1GWP8"/>
<dbReference type="CDD" id="cd04301">
    <property type="entry name" value="NAT_SF"/>
    <property type="match status" value="1"/>
</dbReference>
<dbReference type="PANTHER" id="PTHR31435">
    <property type="entry name" value="PROTEIN NATD1"/>
    <property type="match status" value="1"/>
</dbReference>
<keyword evidence="4" id="KW-1185">Reference proteome</keyword>
<sequence length="103" mass="11660">MAIIQKPGWFYYEEEGERLGEVSYLKAGHGKVLVLNHTYVDPKLRGQNIARQLVDAVCELARSEGKKVQPDCRYAAALFKRFKEDYEDVALEPGQNADSCPIN</sequence>
<organism evidence="3 4">
    <name type="scientific">Fructobacillus durionis</name>
    <dbReference type="NCBI Taxonomy" id="283737"/>
    <lineage>
        <taxon>Bacteria</taxon>
        <taxon>Bacillati</taxon>
        <taxon>Bacillota</taxon>
        <taxon>Bacilli</taxon>
        <taxon>Lactobacillales</taxon>
        <taxon>Lactobacillaceae</taxon>
        <taxon>Fructobacillus</taxon>
    </lineage>
</organism>
<reference evidence="4" key="1">
    <citation type="submission" date="2016-10" db="EMBL/GenBank/DDBJ databases">
        <authorList>
            <person name="Varghese N."/>
            <person name="Submissions S."/>
        </authorList>
    </citation>
    <scope>NUCLEOTIDE SEQUENCE [LARGE SCALE GENOMIC DNA]</scope>
    <source>
        <strain evidence="4">DSM 19113</strain>
    </source>
</reference>
<dbReference type="InterPro" id="IPR031165">
    <property type="entry name" value="GNAT_YJDJ"/>
</dbReference>
<dbReference type="SUPFAM" id="SSF55729">
    <property type="entry name" value="Acyl-CoA N-acyltransferases (Nat)"/>
    <property type="match status" value="1"/>
</dbReference>
<evidence type="ECO:0000313" key="3">
    <source>
        <dbReference type="EMBL" id="SFC16094.1"/>
    </source>
</evidence>
<dbReference type="PROSITE" id="PS51729">
    <property type="entry name" value="GNAT_YJDJ"/>
    <property type="match status" value="1"/>
</dbReference>
<evidence type="ECO:0000259" key="2">
    <source>
        <dbReference type="PROSITE" id="PS51729"/>
    </source>
</evidence>
<dbReference type="InterPro" id="IPR045057">
    <property type="entry name" value="Gcn5-rel_NAT"/>
</dbReference>
<accession>A0A1I1GWP8</accession>
<gene>
    <name evidence="3" type="ORF">SAMN05660453_1215</name>
</gene>
<evidence type="ECO:0000313" key="4">
    <source>
        <dbReference type="Proteomes" id="UP000199376"/>
    </source>
</evidence>